<accession>A0A8E2DV59</accession>
<protein>
    <submittedName>
        <fullName evidence="1">Uncharacterized protein</fullName>
    </submittedName>
</protein>
<dbReference type="EMBL" id="KV722331">
    <property type="protein sequence ID" value="OCH96241.1"/>
    <property type="molecule type" value="Genomic_DNA"/>
</dbReference>
<gene>
    <name evidence="1" type="ORF">OBBRIDRAFT_228689</name>
</gene>
<keyword evidence="2" id="KW-1185">Reference proteome</keyword>
<proteinExistence type="predicted"/>
<evidence type="ECO:0000313" key="1">
    <source>
        <dbReference type="EMBL" id="OCH96241.1"/>
    </source>
</evidence>
<name>A0A8E2DV59_9APHY</name>
<evidence type="ECO:0000313" key="2">
    <source>
        <dbReference type="Proteomes" id="UP000250043"/>
    </source>
</evidence>
<sequence length="86" mass="9780">MDRARRKRREDNKDEATKCVLGYGLTTLIATATNGHLSRRPLIDLQPCLSRPPRCLPLSRFDSYRLERGEELDSVARSGHCCPPEI</sequence>
<dbReference type="AlphaFoldDB" id="A0A8E2DV59"/>
<dbReference type="Proteomes" id="UP000250043">
    <property type="component" value="Unassembled WGS sequence"/>
</dbReference>
<organism evidence="1 2">
    <name type="scientific">Obba rivulosa</name>
    <dbReference type="NCBI Taxonomy" id="1052685"/>
    <lineage>
        <taxon>Eukaryota</taxon>
        <taxon>Fungi</taxon>
        <taxon>Dikarya</taxon>
        <taxon>Basidiomycota</taxon>
        <taxon>Agaricomycotina</taxon>
        <taxon>Agaricomycetes</taxon>
        <taxon>Polyporales</taxon>
        <taxon>Gelatoporiaceae</taxon>
        <taxon>Obba</taxon>
    </lineage>
</organism>
<reference evidence="1 2" key="1">
    <citation type="submission" date="2016-07" db="EMBL/GenBank/DDBJ databases">
        <title>Draft genome of the white-rot fungus Obba rivulosa 3A-2.</title>
        <authorList>
            <consortium name="DOE Joint Genome Institute"/>
            <person name="Miettinen O."/>
            <person name="Riley R."/>
            <person name="Acob R."/>
            <person name="Barry K."/>
            <person name="Cullen D."/>
            <person name="De Vries R."/>
            <person name="Hainaut M."/>
            <person name="Hatakka A."/>
            <person name="Henrissat B."/>
            <person name="Hilden K."/>
            <person name="Kuo R."/>
            <person name="Labutti K."/>
            <person name="Lipzen A."/>
            <person name="Makela M.R."/>
            <person name="Sandor L."/>
            <person name="Spatafora J.W."/>
            <person name="Grigoriev I.V."/>
            <person name="Hibbett D.S."/>
        </authorList>
    </citation>
    <scope>NUCLEOTIDE SEQUENCE [LARGE SCALE GENOMIC DNA]</scope>
    <source>
        <strain evidence="1 2">3A-2</strain>
    </source>
</reference>